<sequence length="230" mass="25249">MRIAQLVLGACLGLGAVLCADEAPELNVVTTFPNNPFSLVQNGRSNRVVFSVTHPPKADRALVLEEITGAFLNPAKADGQKSRVMRNMTTTKLKSVPVRNVNGQPLQIPYDFYSEFKPQQLDVEFRFKVLDQGNSKRYNINVYRGSVTVEEPAQSLLDPQLLSVYALLALLVGGIAYVAYTSYVAPSLRTKAPAKKRTAAPAPAPASSASDDWLPKERNLRPRKQAPKKK</sequence>
<evidence type="ECO:0008006" key="14">
    <source>
        <dbReference type="Google" id="ProtNLM"/>
    </source>
</evidence>
<dbReference type="GeneID" id="85223710"/>
<gene>
    <name evidence="12" type="ORF">MJAP1_000061</name>
</gene>
<evidence type="ECO:0000256" key="4">
    <source>
        <dbReference type="ARBA" id="ARBA00022824"/>
    </source>
</evidence>
<name>A0AAF0EXR5_9BASI</name>
<evidence type="ECO:0000256" key="7">
    <source>
        <dbReference type="ARBA" id="ARBA00037565"/>
    </source>
</evidence>
<dbReference type="Proteomes" id="UP001217754">
    <property type="component" value="Chromosome 1"/>
</dbReference>
<comment type="similarity">
    <text evidence="8">Belongs to the IRC22 family.</text>
</comment>
<dbReference type="GO" id="GO:0005789">
    <property type="term" value="C:endoplasmic reticulum membrane"/>
    <property type="evidence" value="ECO:0007669"/>
    <property type="project" value="UniProtKB-SubCell"/>
</dbReference>
<keyword evidence="13" id="KW-1185">Reference proteome</keyword>
<evidence type="ECO:0000313" key="13">
    <source>
        <dbReference type="Proteomes" id="UP001217754"/>
    </source>
</evidence>
<feature type="chain" id="PRO_5041986151" description="Translocon-associated protein subunit alpha" evidence="11">
    <location>
        <begin position="20"/>
        <end position="230"/>
    </location>
</feature>
<evidence type="ECO:0000256" key="2">
    <source>
        <dbReference type="ARBA" id="ARBA00022692"/>
    </source>
</evidence>
<keyword evidence="6 10" id="KW-0472">Membrane</keyword>
<comment type="function">
    <text evidence="7">Is probably involved in a pathway contributing to genomic integrity.</text>
</comment>
<proteinExistence type="inferred from homology"/>
<keyword evidence="3 11" id="KW-0732">Signal</keyword>
<comment type="subcellular location">
    <subcellularLocation>
        <location evidence="1">Endoplasmic reticulum membrane</location>
        <topology evidence="1">Single-pass type I membrane protein</topology>
    </subcellularLocation>
</comment>
<accession>A0AAF0EXR5</accession>
<keyword evidence="4" id="KW-0256">Endoplasmic reticulum</keyword>
<evidence type="ECO:0000256" key="9">
    <source>
        <dbReference type="SAM" id="MobiDB-lite"/>
    </source>
</evidence>
<dbReference type="AlphaFoldDB" id="A0AAF0EXR5"/>
<feature type="compositionally biased region" description="Low complexity" evidence="9">
    <location>
        <begin position="199"/>
        <end position="210"/>
    </location>
</feature>
<evidence type="ECO:0000256" key="5">
    <source>
        <dbReference type="ARBA" id="ARBA00022989"/>
    </source>
</evidence>
<keyword evidence="5 10" id="KW-1133">Transmembrane helix</keyword>
<feature type="signal peptide" evidence="11">
    <location>
        <begin position="1"/>
        <end position="19"/>
    </location>
</feature>
<evidence type="ECO:0000313" key="12">
    <source>
        <dbReference type="EMBL" id="WFD37119.1"/>
    </source>
</evidence>
<feature type="compositionally biased region" description="Basic residues" evidence="9">
    <location>
        <begin position="221"/>
        <end position="230"/>
    </location>
</feature>
<dbReference type="EMBL" id="CP119958">
    <property type="protein sequence ID" value="WFD37119.1"/>
    <property type="molecule type" value="Genomic_DNA"/>
</dbReference>
<feature type="transmembrane region" description="Helical" evidence="10">
    <location>
        <begin position="162"/>
        <end position="185"/>
    </location>
</feature>
<evidence type="ECO:0000256" key="6">
    <source>
        <dbReference type="ARBA" id="ARBA00023136"/>
    </source>
</evidence>
<evidence type="ECO:0000256" key="10">
    <source>
        <dbReference type="SAM" id="Phobius"/>
    </source>
</evidence>
<evidence type="ECO:0000256" key="11">
    <source>
        <dbReference type="SAM" id="SignalP"/>
    </source>
</evidence>
<dbReference type="RefSeq" id="XP_060120016.1">
    <property type="nucleotide sequence ID" value="XM_060264033.1"/>
</dbReference>
<evidence type="ECO:0000256" key="8">
    <source>
        <dbReference type="ARBA" id="ARBA00038311"/>
    </source>
</evidence>
<evidence type="ECO:0000256" key="1">
    <source>
        <dbReference type="ARBA" id="ARBA00004115"/>
    </source>
</evidence>
<dbReference type="PANTHER" id="PTHR12924">
    <property type="entry name" value="TRANSLOCON-ASSOCIATED PROTEIN, ALPHA SUBUNIT"/>
    <property type="match status" value="1"/>
</dbReference>
<dbReference type="Pfam" id="PF03896">
    <property type="entry name" value="TRAP_alpha"/>
    <property type="match status" value="1"/>
</dbReference>
<keyword evidence="2 10" id="KW-0812">Transmembrane</keyword>
<organism evidence="12 13">
    <name type="scientific">Malassezia japonica</name>
    <dbReference type="NCBI Taxonomy" id="223818"/>
    <lineage>
        <taxon>Eukaryota</taxon>
        <taxon>Fungi</taxon>
        <taxon>Dikarya</taxon>
        <taxon>Basidiomycota</taxon>
        <taxon>Ustilaginomycotina</taxon>
        <taxon>Malasseziomycetes</taxon>
        <taxon>Malasseziales</taxon>
        <taxon>Malasseziaceae</taxon>
        <taxon>Malassezia</taxon>
    </lineage>
</organism>
<dbReference type="InterPro" id="IPR005595">
    <property type="entry name" value="TRAP_alpha"/>
</dbReference>
<dbReference type="PANTHER" id="PTHR12924:SF0">
    <property type="entry name" value="TRANSLOCON-ASSOCIATED PROTEIN SUBUNIT ALPHA"/>
    <property type="match status" value="1"/>
</dbReference>
<feature type="region of interest" description="Disordered" evidence="9">
    <location>
        <begin position="191"/>
        <end position="230"/>
    </location>
</feature>
<reference evidence="12" key="1">
    <citation type="submission" date="2023-03" db="EMBL/GenBank/DDBJ databases">
        <title>Mating type loci evolution in Malassezia.</title>
        <authorList>
            <person name="Coelho M.A."/>
        </authorList>
    </citation>
    <scope>NUCLEOTIDE SEQUENCE</scope>
    <source>
        <strain evidence="12">CBS 9431</strain>
    </source>
</reference>
<evidence type="ECO:0000256" key="3">
    <source>
        <dbReference type="ARBA" id="ARBA00022729"/>
    </source>
</evidence>
<protein>
    <recommendedName>
        <fullName evidence="14">Translocon-associated protein subunit alpha</fullName>
    </recommendedName>
</protein>